<dbReference type="Pfam" id="PF00060">
    <property type="entry name" value="Lig_chan"/>
    <property type="match status" value="1"/>
</dbReference>
<feature type="signal peptide" evidence="12">
    <location>
        <begin position="1"/>
        <end position="20"/>
    </location>
</feature>
<feature type="domain" description="Ionotropic glutamate receptor C-terminal" evidence="13">
    <location>
        <begin position="232"/>
        <end position="595"/>
    </location>
</feature>
<comment type="caution">
    <text evidence="14">The sequence shown here is derived from an EMBL/GenBank/DDBJ whole genome shotgun (WGS) entry which is preliminary data.</text>
</comment>
<dbReference type="GO" id="GO:0016020">
    <property type="term" value="C:membrane"/>
    <property type="evidence" value="ECO:0007669"/>
    <property type="project" value="UniProtKB-SubCell"/>
</dbReference>
<evidence type="ECO:0000256" key="9">
    <source>
        <dbReference type="ARBA" id="ARBA00023286"/>
    </source>
</evidence>
<gene>
    <name evidence="14" type="ORF">SNE40_007820</name>
</gene>
<evidence type="ECO:0000256" key="4">
    <source>
        <dbReference type="ARBA" id="ARBA00022989"/>
    </source>
</evidence>
<feature type="transmembrane region" description="Helical" evidence="11">
    <location>
        <begin position="612"/>
        <end position="635"/>
    </location>
</feature>
<keyword evidence="9" id="KW-1071">Ligand-gated ion channel</keyword>
<dbReference type="Gene3D" id="1.10.287.70">
    <property type="match status" value="1"/>
</dbReference>
<keyword evidence="5" id="KW-0406">Ion transport</keyword>
<keyword evidence="3 11" id="KW-0812">Transmembrane</keyword>
<evidence type="ECO:0000256" key="3">
    <source>
        <dbReference type="ARBA" id="ARBA00022692"/>
    </source>
</evidence>
<dbReference type="GO" id="GO:0015276">
    <property type="term" value="F:ligand-gated monoatomic ion channel activity"/>
    <property type="evidence" value="ECO:0007669"/>
    <property type="project" value="InterPro"/>
</dbReference>
<dbReference type="PANTHER" id="PTHR18966">
    <property type="entry name" value="IONOTROPIC GLUTAMATE RECEPTOR"/>
    <property type="match status" value="1"/>
</dbReference>
<evidence type="ECO:0000259" key="13">
    <source>
        <dbReference type="SMART" id="SM00079"/>
    </source>
</evidence>
<dbReference type="SUPFAM" id="SSF53850">
    <property type="entry name" value="Periplasmic binding protein-like II"/>
    <property type="match status" value="1"/>
</dbReference>
<keyword evidence="7" id="KW-0675">Receptor</keyword>
<evidence type="ECO:0000256" key="2">
    <source>
        <dbReference type="ARBA" id="ARBA00022448"/>
    </source>
</evidence>
<keyword evidence="6 11" id="KW-0472">Membrane</keyword>
<dbReference type="Proteomes" id="UP001347796">
    <property type="component" value="Unassembled WGS sequence"/>
</dbReference>
<evidence type="ECO:0000256" key="12">
    <source>
        <dbReference type="SAM" id="SignalP"/>
    </source>
</evidence>
<proteinExistence type="predicted"/>
<name>A0AAN8K4D0_PATCE</name>
<evidence type="ECO:0000256" key="8">
    <source>
        <dbReference type="ARBA" id="ARBA00023180"/>
    </source>
</evidence>
<dbReference type="InterPro" id="IPR019594">
    <property type="entry name" value="Glu/Gly-bd"/>
</dbReference>
<dbReference type="AlphaFoldDB" id="A0AAN8K4D0"/>
<organism evidence="14 15">
    <name type="scientific">Patella caerulea</name>
    <name type="common">Rayed Mediterranean limpet</name>
    <dbReference type="NCBI Taxonomy" id="87958"/>
    <lineage>
        <taxon>Eukaryota</taxon>
        <taxon>Metazoa</taxon>
        <taxon>Spiralia</taxon>
        <taxon>Lophotrochozoa</taxon>
        <taxon>Mollusca</taxon>
        <taxon>Gastropoda</taxon>
        <taxon>Patellogastropoda</taxon>
        <taxon>Patelloidea</taxon>
        <taxon>Patellidae</taxon>
        <taxon>Patella</taxon>
    </lineage>
</organism>
<evidence type="ECO:0000256" key="5">
    <source>
        <dbReference type="ARBA" id="ARBA00023065"/>
    </source>
</evidence>
<reference evidence="14 15" key="1">
    <citation type="submission" date="2024-01" db="EMBL/GenBank/DDBJ databases">
        <title>The genome of the rayed Mediterranean limpet Patella caerulea (Linnaeus, 1758).</title>
        <authorList>
            <person name="Anh-Thu Weber A."/>
            <person name="Halstead-Nussloch G."/>
        </authorList>
    </citation>
    <scope>NUCLEOTIDE SEQUENCE [LARGE SCALE GENOMIC DNA]</scope>
    <source>
        <strain evidence="14">AATW-2023a</strain>
        <tissue evidence="14">Whole specimen</tissue>
    </source>
</reference>
<dbReference type="InterPro" id="IPR001320">
    <property type="entry name" value="Iontro_rcpt_C"/>
</dbReference>
<evidence type="ECO:0000256" key="6">
    <source>
        <dbReference type="ARBA" id="ARBA00023136"/>
    </source>
</evidence>
<keyword evidence="15" id="KW-1185">Reference proteome</keyword>
<protein>
    <recommendedName>
        <fullName evidence="13">Ionotropic glutamate receptor C-terminal domain-containing protein</fullName>
    </recommendedName>
</protein>
<feature type="chain" id="PRO_5042978883" description="Ionotropic glutamate receptor C-terminal domain-containing protein" evidence="12">
    <location>
        <begin position="21"/>
        <end position="649"/>
    </location>
</feature>
<keyword evidence="10" id="KW-0407">Ion channel</keyword>
<dbReference type="EMBL" id="JAZGQO010000006">
    <property type="protein sequence ID" value="KAK6185628.1"/>
    <property type="molecule type" value="Genomic_DNA"/>
</dbReference>
<sequence>MCNIVFLLIVISLTVTIINAYHISRDGKRHPVRKVLQVQRSDVTDSTTFLLPLSEIIKTMGWNYVIFIHDKVDVDLVRNILEFVENRHANLKMNIYELTGNRRESMRDILIQRYSQQSPVPMILMLRNSTTTFLKIANNLDLESNKTTNYRTNSYWILLSPSPIIIDYFELLLEHIIFMNVNDTVEFSTKNTRNNVQDIKCLVQQYDSDLQHSKCSTTNLYPQSSYKLNRRNLKIGTLESIWIKKRVDTGGIADYTGVVADLTTILANLLNFTYTYVQPNDKKYGGKKNGKWRGLMRLAERRDIDVIIADLTITMERSEVVDYIYPPFHMENLGVLYKKGSRQSNGSSWFKIFSPLHWHVYLLTIASILVVGTLLAVVDNEKTYLTKRHVVRNNACGVSYLIISLLGFVSVRGDGIWPKRDAARVIVAFFWIFCVVITSVYIGNLTAKLTDITENPPFESLEGLIARPDWTAGFTGDSLSQATVSNTTNQILHTLWQKILECNKTDPNVLESNKTIQVEKVLNSNNYAYIVSDPLYFVLSRNDCALNTAGVAIPGLSLAIAVTKNSYLKYDFDSVMWKLSDNGFLKRLTDQHYKDNRPLSCKLKESNRSMRLGDMLGCILVVSVGMAMAFIVLAVERMVKRQHILRGRC</sequence>
<dbReference type="InterPro" id="IPR015683">
    <property type="entry name" value="Ionotropic_Glu_rcpt"/>
</dbReference>
<comment type="subcellular location">
    <subcellularLocation>
        <location evidence="1">Membrane</location>
        <topology evidence="1">Multi-pass membrane protein</topology>
    </subcellularLocation>
</comment>
<keyword evidence="2" id="KW-0813">Transport</keyword>
<evidence type="ECO:0000256" key="7">
    <source>
        <dbReference type="ARBA" id="ARBA00023170"/>
    </source>
</evidence>
<feature type="transmembrane region" description="Helical" evidence="11">
    <location>
        <begin position="422"/>
        <end position="442"/>
    </location>
</feature>
<keyword evidence="4 11" id="KW-1133">Transmembrane helix</keyword>
<evidence type="ECO:0000313" key="15">
    <source>
        <dbReference type="Proteomes" id="UP001347796"/>
    </source>
</evidence>
<keyword evidence="12" id="KW-0732">Signal</keyword>
<dbReference type="Gene3D" id="3.40.190.10">
    <property type="entry name" value="Periplasmic binding protein-like II"/>
    <property type="match status" value="1"/>
</dbReference>
<dbReference type="SMART" id="SM00079">
    <property type="entry name" value="PBPe"/>
    <property type="match status" value="1"/>
</dbReference>
<evidence type="ECO:0000256" key="11">
    <source>
        <dbReference type="SAM" id="Phobius"/>
    </source>
</evidence>
<evidence type="ECO:0000256" key="10">
    <source>
        <dbReference type="ARBA" id="ARBA00023303"/>
    </source>
</evidence>
<evidence type="ECO:0000313" key="14">
    <source>
        <dbReference type="EMBL" id="KAK6185628.1"/>
    </source>
</evidence>
<dbReference type="Pfam" id="PF10613">
    <property type="entry name" value="Lig_chan-Glu_bd"/>
    <property type="match status" value="1"/>
</dbReference>
<evidence type="ECO:0000256" key="1">
    <source>
        <dbReference type="ARBA" id="ARBA00004141"/>
    </source>
</evidence>
<feature type="transmembrane region" description="Helical" evidence="11">
    <location>
        <begin position="390"/>
        <end position="410"/>
    </location>
</feature>
<keyword evidence="8" id="KW-0325">Glycoprotein</keyword>
<accession>A0AAN8K4D0</accession>
<feature type="transmembrane region" description="Helical" evidence="11">
    <location>
        <begin position="358"/>
        <end position="378"/>
    </location>
</feature>